<dbReference type="PANTHER" id="PTHR30055">
    <property type="entry name" value="HTH-TYPE TRANSCRIPTIONAL REGULATOR RUTR"/>
    <property type="match status" value="1"/>
</dbReference>
<evidence type="ECO:0000256" key="2">
    <source>
        <dbReference type="ARBA" id="ARBA00023125"/>
    </source>
</evidence>
<organism evidence="6 7">
    <name type="scientific">Streptomyces abyssalis</name>
    <dbReference type="NCBI Taxonomy" id="933944"/>
    <lineage>
        <taxon>Bacteria</taxon>
        <taxon>Bacillati</taxon>
        <taxon>Actinomycetota</taxon>
        <taxon>Actinomycetes</taxon>
        <taxon>Kitasatosporales</taxon>
        <taxon>Streptomycetaceae</taxon>
        <taxon>Streptomyces</taxon>
    </lineage>
</organism>
<proteinExistence type="predicted"/>
<dbReference type="GO" id="GO:0003700">
    <property type="term" value="F:DNA-binding transcription factor activity"/>
    <property type="evidence" value="ECO:0007669"/>
    <property type="project" value="TreeGrafter"/>
</dbReference>
<keyword evidence="7" id="KW-1185">Reference proteome</keyword>
<evidence type="ECO:0000256" key="3">
    <source>
        <dbReference type="ARBA" id="ARBA00023163"/>
    </source>
</evidence>
<comment type="caution">
    <text evidence="6">The sequence shown here is derived from an EMBL/GenBank/DDBJ whole genome shotgun (WGS) entry which is preliminary data.</text>
</comment>
<feature type="DNA-binding region" description="H-T-H motif" evidence="4">
    <location>
        <begin position="26"/>
        <end position="45"/>
    </location>
</feature>
<keyword evidence="1" id="KW-0805">Transcription regulation</keyword>
<evidence type="ECO:0000256" key="1">
    <source>
        <dbReference type="ARBA" id="ARBA00023015"/>
    </source>
</evidence>
<keyword evidence="2 4" id="KW-0238">DNA-binding</keyword>
<dbReference type="EMBL" id="LJGT01000040">
    <property type="protein sequence ID" value="OEU87942.1"/>
    <property type="molecule type" value="Genomic_DNA"/>
</dbReference>
<dbReference type="InterPro" id="IPR050109">
    <property type="entry name" value="HTH-type_TetR-like_transc_reg"/>
</dbReference>
<dbReference type="PATRIC" id="fig|933944.5.peg.1438"/>
<dbReference type="InterPro" id="IPR009057">
    <property type="entry name" value="Homeodomain-like_sf"/>
</dbReference>
<dbReference type="PANTHER" id="PTHR30055:SF234">
    <property type="entry name" value="HTH-TYPE TRANSCRIPTIONAL REGULATOR BETI"/>
    <property type="match status" value="1"/>
</dbReference>
<dbReference type="Proteomes" id="UP000176087">
    <property type="component" value="Unassembled WGS sequence"/>
</dbReference>
<accession>A0A1E7JJZ7</accession>
<evidence type="ECO:0000256" key="4">
    <source>
        <dbReference type="PROSITE-ProRule" id="PRU00335"/>
    </source>
</evidence>
<dbReference type="PRINTS" id="PR00455">
    <property type="entry name" value="HTHTETR"/>
</dbReference>
<dbReference type="STRING" id="933944.AN215_16935"/>
<sequence>MSIPARDRLLLAGAELLEGAGEQSVSTRAICERAGVQAPSLYHHFGNKQGLLEAVVSHGFREFLAAGPVGSDGGDPLGAVREGWDAHVRFGVEHPAFYSYIYGRPRRGERCGVVSDVEAMILGTLEPLASQGRLSVPAADAAAQILAASSGVTLALIMSSGEVSDWSMSARVRDAVLRSVTASVTPDPVREGTSIASAAAVLSEVLARDPGEADVLGRHETALFREWLGRLAASAQR</sequence>
<dbReference type="PROSITE" id="PS50977">
    <property type="entry name" value="HTH_TETR_2"/>
    <property type="match status" value="1"/>
</dbReference>
<evidence type="ECO:0000259" key="5">
    <source>
        <dbReference type="PROSITE" id="PS50977"/>
    </source>
</evidence>
<evidence type="ECO:0000313" key="7">
    <source>
        <dbReference type="Proteomes" id="UP000176087"/>
    </source>
</evidence>
<keyword evidence="3" id="KW-0804">Transcription</keyword>
<dbReference type="Pfam" id="PF00440">
    <property type="entry name" value="TetR_N"/>
    <property type="match status" value="1"/>
</dbReference>
<dbReference type="InterPro" id="IPR001647">
    <property type="entry name" value="HTH_TetR"/>
</dbReference>
<dbReference type="GO" id="GO:0000976">
    <property type="term" value="F:transcription cis-regulatory region binding"/>
    <property type="evidence" value="ECO:0007669"/>
    <property type="project" value="TreeGrafter"/>
</dbReference>
<name>A0A1E7JJZ7_9ACTN</name>
<dbReference type="Gene3D" id="1.10.357.10">
    <property type="entry name" value="Tetracycline Repressor, domain 2"/>
    <property type="match status" value="1"/>
</dbReference>
<protein>
    <recommendedName>
        <fullName evidence="5">HTH tetR-type domain-containing protein</fullName>
    </recommendedName>
</protein>
<dbReference type="InterPro" id="IPR036271">
    <property type="entry name" value="Tet_transcr_reg_TetR-rel_C_sf"/>
</dbReference>
<dbReference type="SUPFAM" id="SSF48498">
    <property type="entry name" value="Tetracyclin repressor-like, C-terminal domain"/>
    <property type="match status" value="1"/>
</dbReference>
<evidence type="ECO:0000313" key="6">
    <source>
        <dbReference type="EMBL" id="OEU87942.1"/>
    </source>
</evidence>
<reference evidence="6 7" key="1">
    <citation type="journal article" date="2016" name="Front. Microbiol.">
        <title>Comparative Genomics Analysis of Streptomyces Species Reveals Their Adaptation to the Marine Environment and Their Diversity at the Genomic Level.</title>
        <authorList>
            <person name="Tian X."/>
            <person name="Zhang Z."/>
            <person name="Yang T."/>
            <person name="Chen M."/>
            <person name="Li J."/>
            <person name="Chen F."/>
            <person name="Yang J."/>
            <person name="Li W."/>
            <person name="Zhang B."/>
            <person name="Zhang Z."/>
            <person name="Wu J."/>
            <person name="Zhang C."/>
            <person name="Long L."/>
            <person name="Xiao J."/>
        </authorList>
    </citation>
    <scope>NUCLEOTIDE SEQUENCE [LARGE SCALE GENOMIC DNA]</scope>
    <source>
        <strain evidence="6 7">SCSIO 10390</strain>
    </source>
</reference>
<dbReference type="SUPFAM" id="SSF46689">
    <property type="entry name" value="Homeodomain-like"/>
    <property type="match status" value="1"/>
</dbReference>
<gene>
    <name evidence="6" type="ORF">AN215_16935</name>
</gene>
<dbReference type="AlphaFoldDB" id="A0A1E7JJZ7"/>
<feature type="domain" description="HTH tetR-type" evidence="5">
    <location>
        <begin position="3"/>
        <end position="63"/>
    </location>
</feature>